<comment type="subcellular location">
    <subcellularLocation>
        <location evidence="1">Nucleus</location>
    </subcellularLocation>
</comment>
<keyword evidence="2" id="KW-0539">Nucleus</keyword>
<evidence type="ECO:0000256" key="1">
    <source>
        <dbReference type="ARBA" id="ARBA00004123"/>
    </source>
</evidence>
<reference evidence="6" key="1">
    <citation type="journal article" date="2019" name="Nat. Commun.">
        <title>The genome of broomcorn millet.</title>
        <authorList>
            <person name="Zou C."/>
            <person name="Miki D."/>
            <person name="Li D."/>
            <person name="Tang Q."/>
            <person name="Xiao L."/>
            <person name="Rajput S."/>
            <person name="Deng P."/>
            <person name="Jia W."/>
            <person name="Huang R."/>
            <person name="Zhang M."/>
            <person name="Sun Y."/>
            <person name="Hu J."/>
            <person name="Fu X."/>
            <person name="Schnable P.S."/>
            <person name="Li F."/>
            <person name="Zhang H."/>
            <person name="Feng B."/>
            <person name="Zhu X."/>
            <person name="Liu R."/>
            <person name="Schnable J.C."/>
            <person name="Zhu J.-K."/>
            <person name="Zhang H."/>
        </authorList>
    </citation>
    <scope>NUCLEOTIDE SEQUENCE [LARGE SCALE GENOMIC DNA]</scope>
</reference>
<dbReference type="PANTHER" id="PTHR46508:SF1">
    <property type="entry name" value="PHD FINGER FAMILY PROTEIN"/>
    <property type="match status" value="1"/>
</dbReference>
<comment type="caution">
    <text evidence="5">The sequence shown here is derived from an EMBL/GenBank/DDBJ whole genome shotgun (WGS) entry which is preliminary data.</text>
</comment>
<dbReference type="STRING" id="4540.A0A3L6SHF2"/>
<dbReference type="PANTHER" id="PTHR46508">
    <property type="entry name" value="PHD FINGER FAMILY PROTEIN"/>
    <property type="match status" value="1"/>
</dbReference>
<feature type="region of interest" description="Disordered" evidence="3">
    <location>
        <begin position="1"/>
        <end position="32"/>
    </location>
</feature>
<gene>
    <name evidence="5" type="ORF">C2845_PM02G08980</name>
</gene>
<dbReference type="Proteomes" id="UP000275267">
    <property type="component" value="Unassembled WGS sequence"/>
</dbReference>
<keyword evidence="6" id="KW-1185">Reference proteome</keyword>
<proteinExistence type="predicted"/>
<evidence type="ECO:0000256" key="2">
    <source>
        <dbReference type="ARBA" id="ARBA00023242"/>
    </source>
</evidence>
<dbReference type="InterPro" id="IPR047365">
    <property type="entry name" value="Tudor_AtPTM-like"/>
</dbReference>
<feature type="region of interest" description="Disordered" evidence="3">
    <location>
        <begin position="169"/>
        <end position="213"/>
    </location>
</feature>
<dbReference type="OrthoDB" id="784962at2759"/>
<evidence type="ECO:0000313" key="5">
    <source>
        <dbReference type="EMBL" id="RLN19633.1"/>
    </source>
</evidence>
<dbReference type="SMART" id="SM00571">
    <property type="entry name" value="DDT"/>
    <property type="match status" value="1"/>
</dbReference>
<dbReference type="AlphaFoldDB" id="A0A3L6SHF2"/>
<dbReference type="PROSITE" id="PS50827">
    <property type="entry name" value="DDT"/>
    <property type="match status" value="1"/>
</dbReference>
<name>A0A3L6SHF2_PANMI</name>
<dbReference type="EMBL" id="PQIB02000005">
    <property type="protein sequence ID" value="RLN19633.1"/>
    <property type="molecule type" value="Genomic_DNA"/>
</dbReference>
<organism evidence="5 6">
    <name type="scientific">Panicum miliaceum</name>
    <name type="common">Proso millet</name>
    <name type="synonym">Broomcorn millet</name>
    <dbReference type="NCBI Taxonomy" id="4540"/>
    <lineage>
        <taxon>Eukaryota</taxon>
        <taxon>Viridiplantae</taxon>
        <taxon>Streptophyta</taxon>
        <taxon>Embryophyta</taxon>
        <taxon>Tracheophyta</taxon>
        <taxon>Spermatophyta</taxon>
        <taxon>Magnoliopsida</taxon>
        <taxon>Liliopsida</taxon>
        <taxon>Poales</taxon>
        <taxon>Poaceae</taxon>
        <taxon>PACMAD clade</taxon>
        <taxon>Panicoideae</taxon>
        <taxon>Panicodae</taxon>
        <taxon>Paniceae</taxon>
        <taxon>Panicinae</taxon>
        <taxon>Panicum</taxon>
        <taxon>Panicum sect. Panicum</taxon>
    </lineage>
</organism>
<protein>
    <recommendedName>
        <fullName evidence="4">DDT domain-containing protein</fullName>
    </recommendedName>
</protein>
<dbReference type="Pfam" id="PF02791">
    <property type="entry name" value="DDT"/>
    <property type="match status" value="1"/>
</dbReference>
<evidence type="ECO:0000313" key="6">
    <source>
        <dbReference type="Proteomes" id="UP000275267"/>
    </source>
</evidence>
<feature type="domain" description="DDT" evidence="4">
    <location>
        <begin position="229"/>
        <end position="289"/>
    </location>
</feature>
<dbReference type="GO" id="GO:0005634">
    <property type="term" value="C:nucleus"/>
    <property type="evidence" value="ECO:0007669"/>
    <property type="project" value="UniProtKB-SubCell"/>
</dbReference>
<dbReference type="Pfam" id="PF21743">
    <property type="entry name" value="PTM_DIR17_Tudor"/>
    <property type="match status" value="1"/>
</dbReference>
<evidence type="ECO:0000259" key="4">
    <source>
        <dbReference type="PROSITE" id="PS50827"/>
    </source>
</evidence>
<sequence length="562" mass="60389">MEADESRVLGGAAPVGSGANGGTAPGEVLDPDHVVPKENMEVDEGGIAEQGCTTIAAVASAGGLQVEEEVGECLVGRYIGRSAPGHGRSILIGKVVSYDSTTGVYGVVFEDGQGEDLGLAKLQEFLVSEYNGTLGMEVSCRKRKLDLLVPSGSALDVREPASTRQRVDGCVLPTMPDAPQQSASGSDISDDIECSSNSSDFSEEEPSEPCPPVQAVELPPSSGDIDVPEESISYLFAVYNFLRSFSVQLFLSPFGLDDFVAAINCTVQNNLLDAGAWFCHECVVSNLSLTSARIERGARGSQIFGIDMGGRIFLGSCNYLLMIQMSSNAESCTRYYNHHDVVKVLEVLALSDAYMDICRQIKEYMSGGNKAAKLSSFKPQAYMNLYNHGNIAACAAANLAVITADQGKVSSSQLTTNSRKKMAADNALQVKVFSSAAAQFVWPSTEKKLMEVPRDRCDWCLACRSSAIGNKKACFLNMAAANATKSSARILSAMHVIRNSDSHFPSIVAYLANMEESLRGLLVGSLQDMRQKQRWHQQLREASNCRTVIPLLLEEPVEVEPG</sequence>
<accession>A0A3L6SHF2</accession>
<dbReference type="InterPro" id="IPR018501">
    <property type="entry name" value="DDT_dom"/>
</dbReference>
<evidence type="ECO:0000256" key="3">
    <source>
        <dbReference type="SAM" id="MobiDB-lite"/>
    </source>
</evidence>